<evidence type="ECO:0000313" key="10">
    <source>
        <dbReference type="EMBL" id="GLI43070.1"/>
    </source>
</evidence>
<reference evidence="10" key="1">
    <citation type="submission" date="2022-12" db="EMBL/GenBank/DDBJ databases">
        <title>Reference genome sequencing for broad-spectrum identification of bacterial and archaeal isolates by mass spectrometry.</title>
        <authorList>
            <person name="Sekiguchi Y."/>
            <person name="Tourlousse D.M."/>
        </authorList>
    </citation>
    <scope>NUCLEOTIDE SEQUENCE</scope>
    <source>
        <strain evidence="10">LLR39Z86</strain>
    </source>
</reference>
<evidence type="ECO:0000256" key="2">
    <source>
        <dbReference type="ARBA" id="ARBA00007381"/>
    </source>
</evidence>
<gene>
    <name evidence="10" type="ORF">GALLR39Z86_29200</name>
</gene>
<dbReference type="Gene3D" id="2.40.100.10">
    <property type="entry name" value="Cyclophilin-like"/>
    <property type="match status" value="1"/>
</dbReference>
<dbReference type="EMBL" id="BSDT01000001">
    <property type="protein sequence ID" value="GLI43070.1"/>
    <property type="molecule type" value="Genomic_DNA"/>
</dbReference>
<dbReference type="RefSeq" id="WP_270113401.1">
    <property type="nucleotide sequence ID" value="NZ_BAAAOL010000017.1"/>
</dbReference>
<dbReference type="GO" id="GO:0030968">
    <property type="term" value="P:endoplasmic reticulum unfolded protein response"/>
    <property type="evidence" value="ECO:0007669"/>
    <property type="project" value="TreeGrafter"/>
</dbReference>
<dbReference type="CDD" id="cd00317">
    <property type="entry name" value="cyclophilin"/>
    <property type="match status" value="1"/>
</dbReference>
<dbReference type="PRINTS" id="PR00301">
    <property type="entry name" value="HEATSHOCK70"/>
</dbReference>
<dbReference type="SUPFAM" id="SSF53067">
    <property type="entry name" value="Actin-like ATPase domain"/>
    <property type="match status" value="2"/>
</dbReference>
<dbReference type="AlphaFoldDB" id="A0A9W6G897"/>
<feature type="compositionally biased region" description="Pro residues" evidence="8">
    <location>
        <begin position="388"/>
        <end position="408"/>
    </location>
</feature>
<evidence type="ECO:0000256" key="4">
    <source>
        <dbReference type="ARBA" id="ARBA00022741"/>
    </source>
</evidence>
<dbReference type="InterPro" id="IPR043129">
    <property type="entry name" value="ATPase_NBD"/>
</dbReference>
<dbReference type="GO" id="GO:0140662">
    <property type="term" value="F:ATP-dependent protein folding chaperone"/>
    <property type="evidence" value="ECO:0007669"/>
    <property type="project" value="InterPro"/>
</dbReference>
<dbReference type="PROSITE" id="PS50072">
    <property type="entry name" value="CSA_PPIASE_2"/>
    <property type="match status" value="1"/>
</dbReference>
<evidence type="ECO:0000256" key="7">
    <source>
        <dbReference type="ARBA" id="ARBA00023186"/>
    </source>
</evidence>
<dbReference type="PANTHER" id="PTHR45639">
    <property type="entry name" value="HSC70CB, ISOFORM G-RELATED"/>
    <property type="match status" value="1"/>
</dbReference>
<dbReference type="InterPro" id="IPR002130">
    <property type="entry name" value="Cyclophilin-type_PPIase_dom"/>
</dbReference>
<keyword evidence="7" id="KW-0143">Chaperone</keyword>
<dbReference type="GO" id="GO:0005524">
    <property type="term" value="F:ATP binding"/>
    <property type="evidence" value="ECO:0007669"/>
    <property type="project" value="UniProtKB-KW"/>
</dbReference>
<evidence type="ECO:0000259" key="9">
    <source>
        <dbReference type="PROSITE" id="PS50072"/>
    </source>
</evidence>
<dbReference type="Pfam" id="PF00160">
    <property type="entry name" value="Pro_isomerase"/>
    <property type="match status" value="1"/>
</dbReference>
<comment type="subcellular location">
    <subcellularLocation>
        <location evidence="1">Endoplasmic reticulum lumen</location>
    </subcellularLocation>
</comment>
<dbReference type="InterPro" id="IPR013126">
    <property type="entry name" value="Hsp_70_fam"/>
</dbReference>
<name>A0A9W6G897_9ACTN</name>
<dbReference type="Pfam" id="PF00012">
    <property type="entry name" value="HSP70"/>
    <property type="match status" value="1"/>
</dbReference>
<keyword evidence="4" id="KW-0547">Nucleotide-binding</keyword>
<dbReference type="SUPFAM" id="SSF50891">
    <property type="entry name" value="Cyclophilin-like"/>
    <property type="match status" value="1"/>
</dbReference>
<comment type="similarity">
    <text evidence="2">Belongs to the heat shock protein 70 family.</text>
</comment>
<dbReference type="Gene3D" id="3.90.640.10">
    <property type="entry name" value="Actin, Chain A, domain 4"/>
    <property type="match status" value="1"/>
</dbReference>
<protein>
    <recommendedName>
        <fullName evidence="9">PPIase cyclophilin-type domain-containing protein</fullName>
    </recommendedName>
</protein>
<evidence type="ECO:0000256" key="6">
    <source>
        <dbReference type="ARBA" id="ARBA00023016"/>
    </source>
</evidence>
<accession>A0A9W6G897</accession>
<organism evidence="10 11">
    <name type="scientific">Glycomyces algeriensis</name>
    <dbReference type="NCBI Taxonomy" id="256037"/>
    <lineage>
        <taxon>Bacteria</taxon>
        <taxon>Bacillati</taxon>
        <taxon>Actinomycetota</taxon>
        <taxon>Actinomycetes</taxon>
        <taxon>Glycomycetales</taxon>
        <taxon>Glycomycetaceae</taxon>
        <taxon>Glycomyces</taxon>
    </lineage>
</organism>
<dbReference type="PROSITE" id="PS00329">
    <property type="entry name" value="HSP70_2"/>
    <property type="match status" value="1"/>
</dbReference>
<evidence type="ECO:0000256" key="5">
    <source>
        <dbReference type="ARBA" id="ARBA00022840"/>
    </source>
</evidence>
<keyword evidence="6" id="KW-0346">Stress response</keyword>
<sequence length="701" mass="73309">MHGQFSPRSGRVAIDFGTCHTVVSVRRGDGRIHQLLFDGSPQLLSAVSLSADGSLIVGSDAVHDGRRRPECLEPHPKRRIDVDTVLLGDRELPTRSLIAAVLGRAKREIDQALGTPEAVVVTVPADWGPTRRQALADAAHEAGLGAFSTVHEPVAAATYFAVALGNEVPIGNGVVVYDLGGGTFDATVLQRHAHGFEVAAVEGDRGLGGVDIDQALAEHIAATVSPGDERWQRLREPQSTSDRRHRVAWMEEVRQGKERLSRQASVELTVPLLDLDVHLTRDELETVARPLLQRTVRITQGVVRESGLRADQLTALFLVGAASRMPLVASMLHHELGIAPAVIEQPELAVSEGALNAVPLTQMTPQPQFPTPAPPLTPAYPHAVPGYQPSPQPAMTTPPPFAPAGPGPYPAPRRPFGAWLRSTTGIITSIATVLAVIGASVLISLGLKGLNDPDTPSGGQDDLAAGVDAEFEALVADAQNAADRCSGFDPSGEGALVASDGSTDGLPAQDVYLECVQLSVPDASSGETCSYAPLSGSEPTPQARQPAAGTQEMTIVTNLGVIEVGVDTAGAPCTAGSFTFLAMQGYFDEQQCHRLVTDGIWVLQCGDPDARAAIESGTPGMAGTGTPGYMFGDENLPAETEANYPAGTFAMANAGPGTTGSQFFFVYEDTTLPAGYTILGEVTSGMDVVDQVAAAGAVLSI</sequence>
<evidence type="ECO:0000256" key="1">
    <source>
        <dbReference type="ARBA" id="ARBA00004319"/>
    </source>
</evidence>
<dbReference type="GO" id="GO:0003755">
    <property type="term" value="F:peptidyl-prolyl cis-trans isomerase activity"/>
    <property type="evidence" value="ECO:0007669"/>
    <property type="project" value="InterPro"/>
</dbReference>
<feature type="region of interest" description="Disordered" evidence="8">
    <location>
        <begin position="385"/>
        <end position="408"/>
    </location>
</feature>
<evidence type="ECO:0000256" key="3">
    <source>
        <dbReference type="ARBA" id="ARBA00022729"/>
    </source>
</evidence>
<evidence type="ECO:0000313" key="11">
    <source>
        <dbReference type="Proteomes" id="UP001144313"/>
    </source>
</evidence>
<keyword evidence="3" id="KW-0732">Signal</keyword>
<dbReference type="Gene3D" id="3.30.420.40">
    <property type="match status" value="2"/>
</dbReference>
<keyword evidence="5" id="KW-0067">ATP-binding</keyword>
<evidence type="ECO:0000256" key="8">
    <source>
        <dbReference type="SAM" id="MobiDB-lite"/>
    </source>
</evidence>
<feature type="region of interest" description="Disordered" evidence="8">
    <location>
        <begin position="528"/>
        <end position="549"/>
    </location>
</feature>
<dbReference type="InterPro" id="IPR018181">
    <property type="entry name" value="Heat_shock_70_CS"/>
</dbReference>
<dbReference type="Proteomes" id="UP001144313">
    <property type="component" value="Unassembled WGS sequence"/>
</dbReference>
<proteinExistence type="inferred from homology"/>
<keyword evidence="11" id="KW-1185">Reference proteome</keyword>
<feature type="domain" description="PPIase cyclophilin-type" evidence="9">
    <location>
        <begin position="557"/>
        <end position="697"/>
    </location>
</feature>
<dbReference type="InterPro" id="IPR029000">
    <property type="entry name" value="Cyclophilin-like_dom_sf"/>
</dbReference>
<comment type="caution">
    <text evidence="10">The sequence shown here is derived from an EMBL/GenBank/DDBJ whole genome shotgun (WGS) entry which is preliminary data.</text>
</comment>
<dbReference type="PANTHER" id="PTHR45639:SF3">
    <property type="entry name" value="HYPOXIA UP-REGULATED PROTEIN 1"/>
    <property type="match status" value="1"/>
</dbReference>